<dbReference type="HOGENOM" id="CLU_216513_0_0_6"/>
<dbReference type="AlphaFoldDB" id="Q1Z5S6"/>
<protein>
    <submittedName>
        <fullName evidence="2">Uncharacterized protein</fullName>
    </submittedName>
</protein>
<gene>
    <name evidence="2" type="ORF">P3TCK_15909</name>
</gene>
<sequence>MEQDFKDPYNFTYFVGFLAVLLIPTLPASLTLIGMFTR</sequence>
<name>Q1Z5S6_9GAMM</name>
<evidence type="ECO:0000256" key="1">
    <source>
        <dbReference type="SAM" id="Phobius"/>
    </source>
</evidence>
<comment type="caution">
    <text evidence="2">The sequence shown here is derived from an EMBL/GenBank/DDBJ whole genome shotgun (WGS) entry which is preliminary data.</text>
</comment>
<dbReference type="Proteomes" id="UP000003789">
    <property type="component" value="Unassembled WGS sequence"/>
</dbReference>
<organism evidence="2 3">
    <name type="scientific">Photobacterium profundum 3TCK</name>
    <dbReference type="NCBI Taxonomy" id="314280"/>
    <lineage>
        <taxon>Bacteria</taxon>
        <taxon>Pseudomonadati</taxon>
        <taxon>Pseudomonadota</taxon>
        <taxon>Gammaproteobacteria</taxon>
        <taxon>Vibrionales</taxon>
        <taxon>Vibrionaceae</taxon>
        <taxon>Photobacterium</taxon>
    </lineage>
</organism>
<dbReference type="EMBL" id="AAPH01000008">
    <property type="protein sequence ID" value="EAS43806.1"/>
    <property type="molecule type" value="Genomic_DNA"/>
</dbReference>
<keyword evidence="1" id="KW-1133">Transmembrane helix</keyword>
<keyword evidence="1" id="KW-0472">Membrane</keyword>
<accession>Q1Z5S6</accession>
<evidence type="ECO:0000313" key="2">
    <source>
        <dbReference type="EMBL" id="EAS43806.1"/>
    </source>
</evidence>
<reference evidence="2 3" key="1">
    <citation type="submission" date="2006-03" db="EMBL/GenBank/DDBJ databases">
        <authorList>
            <person name="Bartlett D.H."/>
            <person name="Valle G."/>
            <person name="Lauro F.M."/>
            <person name="Vezzi A."/>
            <person name="Simonato F."/>
            <person name="Eloe E."/>
            <person name="Vitulo N."/>
            <person name="Stratton T.K."/>
            <person name="D'angelo M."/>
            <person name="Ferriera S."/>
            <person name="Johnson J."/>
            <person name="Kravitz S."/>
            <person name="Beeson K."/>
            <person name="Sutton G."/>
            <person name="Rogers Y."/>
            <person name="Friedman R."/>
            <person name="Frazier M."/>
            <person name="Venter J.C."/>
        </authorList>
    </citation>
    <scope>NUCLEOTIDE SEQUENCE [LARGE SCALE GENOMIC DNA]</scope>
    <source>
        <strain evidence="2 3">3TCK</strain>
    </source>
</reference>
<evidence type="ECO:0000313" key="3">
    <source>
        <dbReference type="Proteomes" id="UP000003789"/>
    </source>
</evidence>
<feature type="transmembrane region" description="Helical" evidence="1">
    <location>
        <begin position="12"/>
        <end position="36"/>
    </location>
</feature>
<keyword evidence="1" id="KW-0812">Transmembrane</keyword>
<proteinExistence type="predicted"/>